<comment type="pathway">
    <text evidence="2">Glycan biosynthesis; alginate biosynthesis.</text>
</comment>
<dbReference type="Proteomes" id="UP001564626">
    <property type="component" value="Unassembled WGS sequence"/>
</dbReference>
<keyword evidence="3" id="KW-0808">Transferase</keyword>
<reference evidence="10 11" key="1">
    <citation type="submission" date="2024-08" db="EMBL/GenBank/DDBJ databases">
        <title>Genome mining of Saccharopolyspora cebuensis PGLac3 from Nigerian medicinal plant.</title>
        <authorList>
            <person name="Ezeobiora C.E."/>
            <person name="Igbokwe N.H."/>
            <person name="Amin D.H."/>
            <person name="Mendie U.E."/>
        </authorList>
    </citation>
    <scope>NUCLEOTIDE SEQUENCE [LARGE SCALE GENOMIC DNA]</scope>
    <source>
        <strain evidence="10 11">PGLac3</strain>
    </source>
</reference>
<feature type="transmembrane region" description="Helical" evidence="8">
    <location>
        <begin position="31"/>
        <end position="51"/>
    </location>
</feature>
<evidence type="ECO:0000256" key="6">
    <source>
        <dbReference type="ARBA" id="ARBA00022841"/>
    </source>
</evidence>
<proteinExistence type="predicted"/>
<keyword evidence="8" id="KW-1133">Transmembrane helix</keyword>
<evidence type="ECO:0000256" key="4">
    <source>
        <dbReference type="ARBA" id="ARBA00022729"/>
    </source>
</evidence>
<sequence length="424" mass="46724">MSQRQELPPVHEAWLPREHPLHRPRHGRRQLTALVCALLFFSTPAVTWLFGARAEPLENRPLAPFPSITEGWGFFTGLGPWAADHLPFRRDAVHSVDALSRGLFGEPARLDGGAHAPPISGGQTDAEPQLDESAFPSVIEGDQGWLYLGHDISYKCLPRRDLDQVIAGLRRWRQVVEASGREFQLVIAPDKSTVYPEHLPDEYAGQNCAREAGEEFWRRVPAATGAVDMRAELRSLAERNGRPIYHAIDTHWTHEGGIAMTYRLAERLRPGVTGTWTLEPSRRYEHSADIPDQLGQDRTVDIQAYALAPDGGGDNTRFVPSDFHEPLRLDSPTKPGMVEAPTRMIGDSFTQFASPYLAAAFQDLAIVHPETVAEDTAATGALLAEGEVVVMELSERFVAGGRYDLLDPAVADRIGAVLAAHPVP</sequence>
<accession>A0ABV4CKK2</accession>
<keyword evidence="5" id="KW-0574">Periplasm</keyword>
<evidence type="ECO:0000259" key="9">
    <source>
        <dbReference type="Pfam" id="PF16822"/>
    </source>
</evidence>
<protein>
    <recommendedName>
        <fullName evidence="9">AlgX/AlgJ SGNH hydrolase-like domain-containing protein</fullName>
    </recommendedName>
</protein>
<evidence type="ECO:0000313" key="11">
    <source>
        <dbReference type="Proteomes" id="UP001564626"/>
    </source>
</evidence>
<dbReference type="Pfam" id="PF16822">
    <property type="entry name" value="ALGX"/>
    <property type="match status" value="1"/>
</dbReference>
<comment type="caution">
    <text evidence="10">The sequence shown here is derived from an EMBL/GenBank/DDBJ whole genome shotgun (WGS) entry which is preliminary data.</text>
</comment>
<comment type="subcellular location">
    <subcellularLocation>
        <location evidence="1">Periplasm</location>
    </subcellularLocation>
</comment>
<evidence type="ECO:0000313" key="10">
    <source>
        <dbReference type="EMBL" id="MEY8041601.1"/>
    </source>
</evidence>
<organism evidence="10 11">
    <name type="scientific">Saccharopolyspora cebuensis</name>
    <dbReference type="NCBI Taxonomy" id="418759"/>
    <lineage>
        <taxon>Bacteria</taxon>
        <taxon>Bacillati</taxon>
        <taxon>Actinomycetota</taxon>
        <taxon>Actinomycetes</taxon>
        <taxon>Pseudonocardiales</taxon>
        <taxon>Pseudonocardiaceae</taxon>
        <taxon>Saccharopolyspora</taxon>
    </lineage>
</organism>
<keyword evidence="11" id="KW-1185">Reference proteome</keyword>
<dbReference type="RefSeq" id="WP_345358888.1">
    <property type="nucleotide sequence ID" value="NZ_BAABII010000004.1"/>
</dbReference>
<evidence type="ECO:0000256" key="5">
    <source>
        <dbReference type="ARBA" id="ARBA00022764"/>
    </source>
</evidence>
<evidence type="ECO:0000256" key="1">
    <source>
        <dbReference type="ARBA" id="ARBA00004418"/>
    </source>
</evidence>
<evidence type="ECO:0000256" key="8">
    <source>
        <dbReference type="SAM" id="Phobius"/>
    </source>
</evidence>
<evidence type="ECO:0000256" key="7">
    <source>
        <dbReference type="SAM" id="MobiDB-lite"/>
    </source>
</evidence>
<dbReference type="InterPro" id="IPR031811">
    <property type="entry name" value="ALGX/ALGJ_SGNH-like"/>
</dbReference>
<keyword evidence="6" id="KW-0016">Alginate biosynthesis</keyword>
<keyword evidence="8" id="KW-0812">Transmembrane</keyword>
<evidence type="ECO:0000256" key="3">
    <source>
        <dbReference type="ARBA" id="ARBA00022679"/>
    </source>
</evidence>
<keyword evidence="4" id="KW-0732">Signal</keyword>
<feature type="region of interest" description="Disordered" evidence="7">
    <location>
        <begin position="110"/>
        <end position="129"/>
    </location>
</feature>
<feature type="domain" description="AlgX/AlgJ SGNH hydrolase-like" evidence="9">
    <location>
        <begin position="138"/>
        <end position="271"/>
    </location>
</feature>
<gene>
    <name evidence="10" type="ORF">AB8O55_19515</name>
</gene>
<name>A0ABV4CKK2_9PSEU</name>
<dbReference type="EMBL" id="JBGEHV010000039">
    <property type="protein sequence ID" value="MEY8041601.1"/>
    <property type="molecule type" value="Genomic_DNA"/>
</dbReference>
<evidence type="ECO:0000256" key="2">
    <source>
        <dbReference type="ARBA" id="ARBA00005182"/>
    </source>
</evidence>
<keyword evidence="8" id="KW-0472">Membrane</keyword>